<dbReference type="AlphaFoldDB" id="A0A812ARV1"/>
<gene>
    <name evidence="2" type="ORF">SPHA_3895</name>
</gene>
<name>A0A812ARV1_ACAPH</name>
<reference evidence="2" key="1">
    <citation type="submission" date="2021-01" db="EMBL/GenBank/DDBJ databases">
        <authorList>
            <person name="Li R."/>
            <person name="Bekaert M."/>
        </authorList>
    </citation>
    <scope>NUCLEOTIDE SEQUENCE</scope>
    <source>
        <strain evidence="2">Farmed</strain>
    </source>
</reference>
<accession>A0A812ARV1</accession>
<keyword evidence="1" id="KW-0472">Membrane</keyword>
<comment type="caution">
    <text evidence="2">The sequence shown here is derived from an EMBL/GenBank/DDBJ whole genome shotgun (WGS) entry which is preliminary data.</text>
</comment>
<evidence type="ECO:0000256" key="1">
    <source>
        <dbReference type="SAM" id="Phobius"/>
    </source>
</evidence>
<dbReference type="EMBL" id="CAHIKZ030000118">
    <property type="protein sequence ID" value="CAE1153534.1"/>
    <property type="molecule type" value="Genomic_DNA"/>
</dbReference>
<organism evidence="2 3">
    <name type="scientific">Acanthosepion pharaonis</name>
    <name type="common">Pharaoh cuttlefish</name>
    <name type="synonym">Sepia pharaonis</name>
    <dbReference type="NCBI Taxonomy" id="158019"/>
    <lineage>
        <taxon>Eukaryota</taxon>
        <taxon>Metazoa</taxon>
        <taxon>Spiralia</taxon>
        <taxon>Lophotrochozoa</taxon>
        <taxon>Mollusca</taxon>
        <taxon>Cephalopoda</taxon>
        <taxon>Coleoidea</taxon>
        <taxon>Decapodiformes</taxon>
        <taxon>Sepiida</taxon>
        <taxon>Sepiina</taxon>
        <taxon>Sepiidae</taxon>
        <taxon>Acanthosepion</taxon>
    </lineage>
</organism>
<evidence type="ECO:0000313" key="3">
    <source>
        <dbReference type="Proteomes" id="UP000597762"/>
    </source>
</evidence>
<feature type="transmembrane region" description="Helical" evidence="1">
    <location>
        <begin position="60"/>
        <end position="79"/>
    </location>
</feature>
<keyword evidence="1" id="KW-1133">Transmembrane helix</keyword>
<sequence>MTNYCIRKCSLITESACPTISLFILPCPTFLCYPLLDPCIFFLPFLALNFLSTRHFYRHHLFTCFLTCYLLLFPSHFHHPHLFSFFLLLFPPRFHRPRLYSWFLLVFITPDSFTVSIFIAPDSFTVSFYSSPPLSPGSSSFSSRPSLFLAPPRFHRPCLYSWFLPLFIDPVSIPGSPPLFIDPVSLPGSSPFIAPVSIPGSSPFVVPVSIPGFSSFHHPVTIPDSSSFSSPPCLYS</sequence>
<keyword evidence="3" id="KW-1185">Reference proteome</keyword>
<dbReference type="Proteomes" id="UP000597762">
    <property type="component" value="Unassembled WGS sequence"/>
</dbReference>
<proteinExistence type="predicted"/>
<evidence type="ECO:0000313" key="2">
    <source>
        <dbReference type="EMBL" id="CAE1153534.1"/>
    </source>
</evidence>
<feature type="transmembrane region" description="Helical" evidence="1">
    <location>
        <begin position="99"/>
        <end position="120"/>
    </location>
</feature>
<keyword evidence="1" id="KW-0812">Transmembrane</keyword>
<protein>
    <submittedName>
        <fullName evidence="2">Uncharacterized protein</fullName>
    </submittedName>
</protein>